<gene>
    <name evidence="1" type="ORF">PPEP_a4402</name>
</gene>
<dbReference type="SUPFAM" id="SSF81901">
    <property type="entry name" value="HCP-like"/>
    <property type="match status" value="1"/>
</dbReference>
<name>A0A8I0MZ62_9GAMM</name>
<proteinExistence type="predicted"/>
<organism evidence="1 2">
    <name type="scientific">Pseudoalteromonas peptidolytica F12-50-A1</name>
    <dbReference type="NCBI Taxonomy" id="1315280"/>
    <lineage>
        <taxon>Bacteria</taxon>
        <taxon>Pseudomonadati</taxon>
        <taxon>Pseudomonadota</taxon>
        <taxon>Gammaproteobacteria</taxon>
        <taxon>Alteromonadales</taxon>
        <taxon>Pseudoalteromonadaceae</taxon>
        <taxon>Pseudoalteromonas</taxon>
    </lineage>
</organism>
<evidence type="ECO:0008006" key="3">
    <source>
        <dbReference type="Google" id="ProtNLM"/>
    </source>
</evidence>
<dbReference type="InterPro" id="IPR006597">
    <property type="entry name" value="Sel1-like"/>
</dbReference>
<protein>
    <recommendedName>
        <fullName evidence="3">Sel1 repeat family protein</fullName>
    </recommendedName>
</protein>
<dbReference type="RefSeq" id="WP_128731206.1">
    <property type="nucleotide sequence ID" value="NZ_AQHF01000029.1"/>
</dbReference>
<dbReference type="Proteomes" id="UP000660708">
    <property type="component" value="Unassembled WGS sequence"/>
</dbReference>
<reference evidence="1 2" key="1">
    <citation type="submission" date="2015-06" db="EMBL/GenBank/DDBJ databases">
        <title>Genome sequence of Pseudoalteromonas peptidolytica.</title>
        <authorList>
            <person name="Xie B.-B."/>
            <person name="Rong J.-C."/>
            <person name="Qin Q.-L."/>
            <person name="Zhang Y.-Z."/>
        </authorList>
    </citation>
    <scope>NUCLEOTIDE SEQUENCE [LARGE SCALE GENOMIC DNA]</scope>
    <source>
        <strain evidence="1 2">F12-50-A1</strain>
    </source>
</reference>
<dbReference type="SMART" id="SM00671">
    <property type="entry name" value="SEL1"/>
    <property type="match status" value="1"/>
</dbReference>
<comment type="caution">
    <text evidence="1">The sequence shown here is derived from an EMBL/GenBank/DDBJ whole genome shotgun (WGS) entry which is preliminary data.</text>
</comment>
<accession>A0A8I0MZ62</accession>
<dbReference type="EMBL" id="AQHF01000029">
    <property type="protein sequence ID" value="MBE0347998.1"/>
    <property type="molecule type" value="Genomic_DNA"/>
</dbReference>
<evidence type="ECO:0000313" key="1">
    <source>
        <dbReference type="EMBL" id="MBE0347998.1"/>
    </source>
</evidence>
<dbReference type="InterPro" id="IPR011990">
    <property type="entry name" value="TPR-like_helical_dom_sf"/>
</dbReference>
<evidence type="ECO:0000313" key="2">
    <source>
        <dbReference type="Proteomes" id="UP000660708"/>
    </source>
</evidence>
<dbReference type="Gene3D" id="1.25.40.10">
    <property type="entry name" value="Tetratricopeptide repeat domain"/>
    <property type="match status" value="1"/>
</dbReference>
<sequence length="261" mass="29951">MEIKNLLFSVYDTLFDFISRNKLVVTVFIALTVCLYFYHRQQQEISSYRSLLNAPEVDDIIIFDTAKRSQHLYEPAFQVLQVTALSDDYIEVKAGAFTYRTMRNITRDIRVSMLMTDRYFKPQKQTLEKSKLLDLLDNETIMSVYRPVGIHVLGGVVRPRFKKPKPLYHGPNISAQNQDAIRAYHREEFEAARQGFADTAKSGNPWGQYNYATMLRDGEGGVKDIPAAIHWLQLSAKQGNHKAKAALDTLCKTHHCQTTNN</sequence>
<keyword evidence="2" id="KW-1185">Reference proteome</keyword>
<dbReference type="AlphaFoldDB" id="A0A8I0MZ62"/>